<dbReference type="SMART" id="SM00747">
    <property type="entry name" value="CFEM"/>
    <property type="match status" value="1"/>
</dbReference>
<evidence type="ECO:0000256" key="15">
    <source>
        <dbReference type="SAM" id="Phobius"/>
    </source>
</evidence>
<dbReference type="AlphaFoldDB" id="A0AAE0D7R4"/>
<evidence type="ECO:0000256" key="1">
    <source>
        <dbReference type="ARBA" id="ARBA00004141"/>
    </source>
</evidence>
<evidence type="ECO:0000256" key="4">
    <source>
        <dbReference type="ARBA" id="ARBA00010031"/>
    </source>
</evidence>
<feature type="chain" id="PRO_5042229183" evidence="16">
    <location>
        <begin position="20"/>
        <end position="430"/>
    </location>
</feature>
<gene>
    <name evidence="18" type="ORF">CKAH01_15112</name>
</gene>
<keyword evidence="9 15" id="KW-1133">Transmembrane helix</keyword>
<keyword evidence="6" id="KW-0325">Glycoprotein</keyword>
<dbReference type="Pfam" id="PF05730">
    <property type="entry name" value="CFEM"/>
    <property type="match status" value="1"/>
</dbReference>
<evidence type="ECO:0000256" key="13">
    <source>
        <dbReference type="ARBA" id="ARBA00038359"/>
    </source>
</evidence>
<evidence type="ECO:0000313" key="19">
    <source>
        <dbReference type="Proteomes" id="UP001281614"/>
    </source>
</evidence>
<evidence type="ECO:0000256" key="11">
    <source>
        <dbReference type="ARBA" id="ARBA00023157"/>
    </source>
</evidence>
<reference evidence="18" key="1">
    <citation type="submission" date="2023-02" db="EMBL/GenBank/DDBJ databases">
        <title>Colletotrichum kahawae CIFC_Que2 genome sequencing and assembly.</title>
        <authorList>
            <person name="Baroncelli R."/>
        </authorList>
    </citation>
    <scope>NUCLEOTIDE SEQUENCE</scope>
    <source>
        <strain evidence="18">CIFC_Que2</strain>
    </source>
</reference>
<evidence type="ECO:0000256" key="10">
    <source>
        <dbReference type="ARBA" id="ARBA00023136"/>
    </source>
</evidence>
<feature type="domain" description="CFEM" evidence="17">
    <location>
        <begin position="35"/>
        <end position="99"/>
    </location>
</feature>
<comment type="similarity">
    <text evidence="4">Belongs to the RBT5 family.</text>
</comment>
<evidence type="ECO:0000313" key="18">
    <source>
        <dbReference type="EMBL" id="KAK2769576.1"/>
    </source>
</evidence>
<dbReference type="EMBL" id="VYYT01000109">
    <property type="protein sequence ID" value="KAK2769576.1"/>
    <property type="molecule type" value="Genomic_DNA"/>
</dbReference>
<dbReference type="Proteomes" id="UP001281614">
    <property type="component" value="Unassembled WGS sequence"/>
</dbReference>
<evidence type="ECO:0000256" key="7">
    <source>
        <dbReference type="ARBA" id="ARBA00022692"/>
    </source>
</evidence>
<comment type="subcellular location">
    <subcellularLocation>
        <location evidence="2">Membrane</location>
        <topology evidence="2">Lipid-anchor</topology>
        <topology evidence="2">GPI-anchor</topology>
    </subcellularLocation>
    <subcellularLocation>
        <location evidence="1">Membrane</location>
        <topology evidence="1">Multi-pass membrane protein</topology>
    </subcellularLocation>
    <subcellularLocation>
        <location evidence="3">Secreted</location>
    </subcellularLocation>
</comment>
<feature type="transmembrane region" description="Helical" evidence="15">
    <location>
        <begin position="304"/>
        <end position="325"/>
    </location>
</feature>
<keyword evidence="12" id="KW-0449">Lipoprotein</keyword>
<keyword evidence="7 15" id="KW-0812">Transmembrane</keyword>
<dbReference type="InterPro" id="IPR052337">
    <property type="entry name" value="SAT4-like"/>
</dbReference>
<keyword evidence="6" id="KW-0336">GPI-anchor</keyword>
<feature type="transmembrane region" description="Helical" evidence="15">
    <location>
        <begin position="352"/>
        <end position="373"/>
    </location>
</feature>
<feature type="region of interest" description="Disordered" evidence="14">
    <location>
        <begin position="384"/>
        <end position="430"/>
    </location>
</feature>
<keyword evidence="19" id="KW-1185">Reference proteome</keyword>
<feature type="transmembrane region" description="Helical" evidence="15">
    <location>
        <begin position="192"/>
        <end position="210"/>
    </location>
</feature>
<keyword evidence="8 16" id="KW-0732">Signal</keyword>
<evidence type="ECO:0000256" key="9">
    <source>
        <dbReference type="ARBA" id="ARBA00022989"/>
    </source>
</evidence>
<comment type="caution">
    <text evidence="18">The sequence shown here is derived from an EMBL/GenBank/DDBJ whole genome shotgun (WGS) entry which is preliminary data.</text>
</comment>
<feature type="compositionally biased region" description="Acidic residues" evidence="14">
    <location>
        <begin position="407"/>
        <end position="417"/>
    </location>
</feature>
<organism evidence="18 19">
    <name type="scientific">Colletotrichum kahawae</name>
    <name type="common">Coffee berry disease fungus</name>
    <dbReference type="NCBI Taxonomy" id="34407"/>
    <lineage>
        <taxon>Eukaryota</taxon>
        <taxon>Fungi</taxon>
        <taxon>Dikarya</taxon>
        <taxon>Ascomycota</taxon>
        <taxon>Pezizomycotina</taxon>
        <taxon>Sordariomycetes</taxon>
        <taxon>Hypocreomycetidae</taxon>
        <taxon>Glomerellales</taxon>
        <taxon>Glomerellaceae</taxon>
        <taxon>Colletotrichum</taxon>
        <taxon>Colletotrichum gloeosporioides species complex</taxon>
    </lineage>
</organism>
<dbReference type="InterPro" id="IPR008427">
    <property type="entry name" value="Extracellular_membr_CFEM_dom"/>
</dbReference>
<feature type="compositionally biased region" description="Polar residues" evidence="14">
    <location>
        <begin position="384"/>
        <end position="396"/>
    </location>
</feature>
<sequence>MHTNLLPALLAISATTILAQSPPAPTNLPEIPGLSLDDNPPCAIPCLLNGLNQTTCSPGDQNCLCQDEDYIKYVEMCSLVSCPLKGALETQNITWTACDFPLNDEVQATKVVRIVLFAILPTLSVILRVVTKFARLSPWGWDDYTILVSYVILLGYVSLHFYLEDNGAGKDLWTLNDHQIMNFFKGFYALQVLYHSCIDLIKASILFMYLRIFHLPGEKVRIVLWTTLILNIMNGLIFIFVGLFQCKPISLAWTFWTGEATGKCIDIVQLALAHAGINIALDVWMLIIPATQIWSMNLATRKKFAIMFVFGLGLFLTVVCCYRITQILEFKKYPLNPTVAMMPSVIWSDIELYVGIFTACIPNLRQFFVRFILGQSEKKKRLSSAISGSANSNMTPRSKRSNHLSEFDDLDNLDADDISSPQTPSKPPHV</sequence>
<keyword evidence="5" id="KW-0964">Secreted</keyword>
<dbReference type="PANTHER" id="PTHR33048:SF143">
    <property type="entry name" value="EXTRACELLULAR MEMBRANE PROTEIN CFEM DOMAIN-CONTAINING PROTEIN-RELATED"/>
    <property type="match status" value="1"/>
</dbReference>
<evidence type="ECO:0000256" key="12">
    <source>
        <dbReference type="ARBA" id="ARBA00023288"/>
    </source>
</evidence>
<keyword evidence="10 15" id="KW-0472">Membrane</keyword>
<name>A0AAE0D7R4_COLKA</name>
<accession>A0AAE0D7R4</accession>
<dbReference type="GO" id="GO:0005576">
    <property type="term" value="C:extracellular region"/>
    <property type="evidence" value="ECO:0007669"/>
    <property type="project" value="UniProtKB-SubCell"/>
</dbReference>
<evidence type="ECO:0000256" key="5">
    <source>
        <dbReference type="ARBA" id="ARBA00022525"/>
    </source>
</evidence>
<evidence type="ECO:0000256" key="14">
    <source>
        <dbReference type="SAM" id="MobiDB-lite"/>
    </source>
</evidence>
<evidence type="ECO:0000256" key="16">
    <source>
        <dbReference type="SAM" id="SignalP"/>
    </source>
</evidence>
<protein>
    <submittedName>
        <fullName evidence="18">CFEM domain-containing protein</fullName>
    </submittedName>
</protein>
<evidence type="ECO:0000256" key="6">
    <source>
        <dbReference type="ARBA" id="ARBA00022622"/>
    </source>
</evidence>
<comment type="similarity">
    <text evidence="13">Belongs to the SAT4 family.</text>
</comment>
<evidence type="ECO:0000256" key="2">
    <source>
        <dbReference type="ARBA" id="ARBA00004589"/>
    </source>
</evidence>
<feature type="transmembrane region" description="Helical" evidence="15">
    <location>
        <begin position="222"/>
        <end position="244"/>
    </location>
</feature>
<evidence type="ECO:0000259" key="17">
    <source>
        <dbReference type="SMART" id="SM00747"/>
    </source>
</evidence>
<evidence type="ECO:0000256" key="8">
    <source>
        <dbReference type="ARBA" id="ARBA00022729"/>
    </source>
</evidence>
<keyword evidence="11" id="KW-1015">Disulfide bond</keyword>
<proteinExistence type="inferred from homology"/>
<feature type="transmembrane region" description="Helical" evidence="15">
    <location>
        <begin position="143"/>
        <end position="163"/>
    </location>
</feature>
<dbReference type="InterPro" id="IPR049326">
    <property type="entry name" value="Rhodopsin_dom_fungi"/>
</dbReference>
<dbReference type="PANTHER" id="PTHR33048">
    <property type="entry name" value="PTH11-LIKE INTEGRAL MEMBRANE PROTEIN (AFU_ORTHOLOGUE AFUA_5G11245)"/>
    <property type="match status" value="1"/>
</dbReference>
<feature type="transmembrane region" description="Helical" evidence="15">
    <location>
        <begin position="111"/>
        <end position="131"/>
    </location>
</feature>
<feature type="signal peptide" evidence="16">
    <location>
        <begin position="1"/>
        <end position="19"/>
    </location>
</feature>
<dbReference type="Pfam" id="PF20684">
    <property type="entry name" value="Fung_rhodopsin"/>
    <property type="match status" value="1"/>
</dbReference>
<evidence type="ECO:0000256" key="3">
    <source>
        <dbReference type="ARBA" id="ARBA00004613"/>
    </source>
</evidence>
<dbReference type="GO" id="GO:0098552">
    <property type="term" value="C:side of membrane"/>
    <property type="evidence" value="ECO:0007669"/>
    <property type="project" value="UniProtKB-KW"/>
</dbReference>